<feature type="transmembrane region" description="Helical" evidence="10">
    <location>
        <begin position="353"/>
        <end position="375"/>
    </location>
</feature>
<keyword evidence="6" id="KW-0201">Cytochrome c-type biogenesis</keyword>
<feature type="transmembrane region" description="Helical" evidence="10">
    <location>
        <begin position="387"/>
        <end position="409"/>
    </location>
</feature>
<evidence type="ECO:0000313" key="13">
    <source>
        <dbReference type="EMBL" id="ABV85806.1"/>
    </source>
</evidence>
<dbReference type="EMBL" id="CP000851">
    <property type="protein sequence ID" value="ABV85806.1"/>
    <property type="molecule type" value="Genomic_DNA"/>
</dbReference>
<keyword evidence="4" id="KW-0997">Cell inner membrane</keyword>
<evidence type="ECO:0000256" key="2">
    <source>
        <dbReference type="ARBA" id="ARBA00009186"/>
    </source>
</evidence>
<protein>
    <submittedName>
        <fullName evidence="13">Cytochrome c-type biogenesis protein CcmF</fullName>
    </submittedName>
</protein>
<comment type="subcellular location">
    <subcellularLocation>
        <location evidence="1">Cell inner membrane</location>
        <topology evidence="1">Multi-pass membrane protein</topology>
    </subcellularLocation>
</comment>
<keyword evidence="8 10" id="KW-0472">Membrane</keyword>
<dbReference type="Proteomes" id="UP000002608">
    <property type="component" value="Chromosome"/>
</dbReference>
<feature type="domain" description="Cytochrome c-type biogenesis protein CcmF C-terminal" evidence="12">
    <location>
        <begin position="316"/>
        <end position="628"/>
    </location>
</feature>
<dbReference type="PRINTS" id="PR01410">
    <property type="entry name" value="CCBIOGENESIS"/>
</dbReference>
<dbReference type="NCBIfam" id="NF007691">
    <property type="entry name" value="PRK10369.1"/>
    <property type="match status" value="1"/>
</dbReference>
<organism evidence="13 14">
    <name type="scientific">Shewanella pealeana (strain ATCC 700345 / ANG-SQ1)</name>
    <dbReference type="NCBI Taxonomy" id="398579"/>
    <lineage>
        <taxon>Bacteria</taxon>
        <taxon>Pseudomonadati</taxon>
        <taxon>Pseudomonadota</taxon>
        <taxon>Gammaproteobacteria</taxon>
        <taxon>Alteromonadales</taxon>
        <taxon>Shewanellaceae</taxon>
        <taxon>Shewanella</taxon>
    </lineage>
</organism>
<name>A8GZR9_SHEPA</name>
<dbReference type="InterPro" id="IPR003568">
    <property type="entry name" value="Cyt_c_biogenesis_CcmF"/>
</dbReference>
<feature type="transmembrane region" description="Helical" evidence="10">
    <location>
        <begin position="96"/>
        <end position="114"/>
    </location>
</feature>
<dbReference type="GO" id="GO:0005886">
    <property type="term" value="C:plasma membrane"/>
    <property type="evidence" value="ECO:0007669"/>
    <property type="project" value="UniProtKB-SubCell"/>
</dbReference>
<feature type="transmembrane region" description="Helical" evidence="10">
    <location>
        <begin position="483"/>
        <end position="505"/>
    </location>
</feature>
<feature type="domain" description="Cytochrome c assembly protein" evidence="11">
    <location>
        <begin position="89"/>
        <end position="296"/>
    </location>
</feature>
<comment type="similarity">
    <text evidence="2">Belongs to the CcmF/CycK/Ccl1/NrfE/CcsA family.</text>
</comment>
<evidence type="ECO:0000256" key="5">
    <source>
        <dbReference type="ARBA" id="ARBA00022692"/>
    </source>
</evidence>
<keyword evidence="3" id="KW-1003">Cell membrane</keyword>
<evidence type="ECO:0000259" key="12">
    <source>
        <dbReference type="Pfam" id="PF16327"/>
    </source>
</evidence>
<feature type="transmembrane region" description="Helical" evidence="10">
    <location>
        <begin position="448"/>
        <end position="471"/>
    </location>
</feature>
<dbReference type="AlphaFoldDB" id="A8GZR9"/>
<dbReference type="NCBIfam" id="TIGR00353">
    <property type="entry name" value="nrfE"/>
    <property type="match status" value="1"/>
</dbReference>
<keyword evidence="7 10" id="KW-1133">Transmembrane helix</keyword>
<feature type="transmembrane region" description="Helical" evidence="10">
    <location>
        <begin position="314"/>
        <end position="332"/>
    </location>
</feature>
<feature type="transmembrane region" description="Helical" evidence="10">
    <location>
        <begin position="121"/>
        <end position="142"/>
    </location>
</feature>
<dbReference type="STRING" id="398579.Spea_0478"/>
<feature type="transmembrane region" description="Helical" evidence="10">
    <location>
        <begin position="41"/>
        <end position="63"/>
    </location>
</feature>
<sequence length="660" mass="72219">MIPELGLIFLIISTVTAVLLAFIPLYASYTKNHYLFSYVKTLTALMTVTISASILCLLVSFLLDDFSVAYVANHSNTQLAILYKVAAVWGSHEGSMLFWVVSIAIWGCLIVFSSRYQDPLFIGRMIAILAFVIAGFNLFMLFTSNPFARLLPNFPIEGRDLNPILQDIGLIFHPPMLFLGYVGLTVTFAAAIAALLGGKFTQQHAGYLRPWVLMAWVFLTGGNAFGSWWAYNELGWGGWWFWDPVENASFIPWLVATALLHSVVLSQQRSSFKITTLLLCLLAFSLSLLGTFLVRSGIVQSVHAFASDPTRGMSILFLLGVFVCGALTLFALKAHLIKSKSDFALVSRDSVMLLGNIVLIVAAISVLLGTFYPLLFELLNLGTLSVGAPYFNSIFVPLTFVAVLLMGAAPLIKCQQSSHRLYLLAGLFAAAASIGVLVALQTRGGFNPWVWMGATSASWILLTLGYLMFNLRQQGLAVIANKSAMLIAHLGVAVTIIGATAVSNFETEELLRMGPGQGKVVAGYTFVYEDTVDVESSSYTAIQANIRVTDVDDKFIGYITPQRQTFKTNAMETTQAGIMRNLVRDLYVSSGQQLSETEYLVRISHKPLACWIWIGGLMMMLGGFIAAMSGLYSLRQQRTAVDSSVATTQYANTYSAKELA</sequence>
<dbReference type="PRINTS" id="PR01411">
    <property type="entry name" value="CCMFBIOGNSIS"/>
</dbReference>
<dbReference type="InterPro" id="IPR032523">
    <property type="entry name" value="CcmF_C"/>
</dbReference>
<evidence type="ECO:0000256" key="6">
    <source>
        <dbReference type="ARBA" id="ARBA00022748"/>
    </source>
</evidence>
<evidence type="ECO:0000256" key="10">
    <source>
        <dbReference type="SAM" id="Phobius"/>
    </source>
</evidence>
<evidence type="ECO:0000256" key="8">
    <source>
        <dbReference type="ARBA" id="ARBA00023136"/>
    </source>
</evidence>
<feature type="transmembrane region" description="Helical" evidence="10">
    <location>
        <begin position="178"/>
        <end position="198"/>
    </location>
</feature>
<dbReference type="PANTHER" id="PTHR43653:SF1">
    <property type="entry name" value="CYTOCHROME C-TYPE BIOGENESIS PROTEIN CCMF"/>
    <property type="match status" value="1"/>
</dbReference>
<dbReference type="OrthoDB" id="9761451at2"/>
<dbReference type="Pfam" id="PF16327">
    <property type="entry name" value="CcmF_C"/>
    <property type="match status" value="1"/>
</dbReference>
<evidence type="ECO:0000256" key="1">
    <source>
        <dbReference type="ARBA" id="ARBA00004429"/>
    </source>
</evidence>
<evidence type="ECO:0000256" key="4">
    <source>
        <dbReference type="ARBA" id="ARBA00022519"/>
    </source>
</evidence>
<dbReference type="GO" id="GO:0017004">
    <property type="term" value="P:cytochrome complex assembly"/>
    <property type="evidence" value="ECO:0007669"/>
    <property type="project" value="UniProtKB-KW"/>
</dbReference>
<evidence type="ECO:0000259" key="11">
    <source>
        <dbReference type="Pfam" id="PF01578"/>
    </source>
</evidence>
<dbReference type="eggNOG" id="COG1138">
    <property type="taxonomic scope" value="Bacteria"/>
</dbReference>
<feature type="transmembrane region" description="Helical" evidence="10">
    <location>
        <begin position="250"/>
        <end position="267"/>
    </location>
</feature>
<dbReference type="Pfam" id="PF01578">
    <property type="entry name" value="Cytochrom_C_asm"/>
    <property type="match status" value="1"/>
</dbReference>
<feature type="transmembrane region" description="Helical" evidence="10">
    <location>
        <begin position="421"/>
        <end position="442"/>
    </location>
</feature>
<evidence type="ECO:0000256" key="7">
    <source>
        <dbReference type="ARBA" id="ARBA00022989"/>
    </source>
</evidence>
<dbReference type="HOGENOM" id="CLU_015041_3_0_6"/>
<comment type="function">
    <text evidence="9">Required for the biogenesis of c-type cytochromes. Possible subunit of a heme lyase.</text>
</comment>
<proteinExistence type="inferred from homology"/>
<dbReference type="InterPro" id="IPR002541">
    <property type="entry name" value="Cyt_c_assembly"/>
</dbReference>
<reference evidence="13 14" key="1">
    <citation type="submission" date="2007-10" db="EMBL/GenBank/DDBJ databases">
        <title>Complete sequence of Shewanella pealeana ATCC 700345.</title>
        <authorList>
            <consortium name="US DOE Joint Genome Institute"/>
            <person name="Copeland A."/>
            <person name="Lucas S."/>
            <person name="Lapidus A."/>
            <person name="Barry K."/>
            <person name="Glavina del Rio T."/>
            <person name="Dalin E."/>
            <person name="Tice H."/>
            <person name="Pitluck S."/>
            <person name="Chertkov O."/>
            <person name="Brettin T."/>
            <person name="Bruce D."/>
            <person name="Detter J.C."/>
            <person name="Han C."/>
            <person name="Schmutz J."/>
            <person name="Larimer F."/>
            <person name="Land M."/>
            <person name="Hauser L."/>
            <person name="Kyrpides N."/>
            <person name="Kim E."/>
            <person name="Zhao J.-S.Z."/>
            <person name="Manno D."/>
            <person name="Hawari J."/>
            <person name="Richardson P."/>
        </authorList>
    </citation>
    <scope>NUCLEOTIDE SEQUENCE [LARGE SCALE GENOMIC DNA]</scope>
    <source>
        <strain evidence="14">ATCC 700345 / ANG-SQ1</strain>
    </source>
</reference>
<dbReference type="GO" id="GO:0015232">
    <property type="term" value="F:heme transmembrane transporter activity"/>
    <property type="evidence" value="ECO:0007669"/>
    <property type="project" value="InterPro"/>
</dbReference>
<feature type="transmembrane region" description="Helical" evidence="10">
    <location>
        <begin position="210"/>
        <end position="230"/>
    </location>
</feature>
<gene>
    <name evidence="13" type="ordered locus">Spea_0478</name>
</gene>
<feature type="transmembrane region" description="Helical" evidence="10">
    <location>
        <begin position="611"/>
        <end position="634"/>
    </location>
</feature>
<feature type="transmembrane region" description="Helical" evidence="10">
    <location>
        <begin position="274"/>
        <end position="294"/>
    </location>
</feature>
<evidence type="ECO:0000313" key="14">
    <source>
        <dbReference type="Proteomes" id="UP000002608"/>
    </source>
</evidence>
<evidence type="ECO:0000256" key="3">
    <source>
        <dbReference type="ARBA" id="ARBA00022475"/>
    </source>
</evidence>
<accession>A8GZR9</accession>
<keyword evidence="14" id="KW-1185">Reference proteome</keyword>
<dbReference type="InterPro" id="IPR003567">
    <property type="entry name" value="Cyt_c_biogenesis"/>
</dbReference>
<dbReference type="PANTHER" id="PTHR43653">
    <property type="entry name" value="CYTOCHROME C ASSEMBLY PROTEIN-RELATED"/>
    <property type="match status" value="1"/>
</dbReference>
<keyword evidence="5 10" id="KW-0812">Transmembrane</keyword>
<dbReference type="GO" id="GO:0020037">
    <property type="term" value="F:heme binding"/>
    <property type="evidence" value="ECO:0007669"/>
    <property type="project" value="InterPro"/>
</dbReference>
<dbReference type="KEGG" id="spl:Spea_0478"/>
<feature type="transmembrane region" description="Helical" evidence="10">
    <location>
        <begin position="6"/>
        <end position="29"/>
    </location>
</feature>
<dbReference type="RefSeq" id="WP_012153744.1">
    <property type="nucleotide sequence ID" value="NC_009901.1"/>
</dbReference>
<evidence type="ECO:0000256" key="9">
    <source>
        <dbReference type="ARBA" id="ARBA00037230"/>
    </source>
</evidence>